<dbReference type="RefSeq" id="XP_013390736.1">
    <property type="nucleotide sequence ID" value="XM_013535282.1"/>
</dbReference>
<evidence type="ECO:0000256" key="1">
    <source>
        <dbReference type="ARBA" id="ARBA00022679"/>
    </source>
</evidence>
<accession>A0A1S3HYT8</accession>
<dbReference type="GO" id="GO:0008080">
    <property type="term" value="F:N-acetyltransferase activity"/>
    <property type="evidence" value="ECO:0007669"/>
    <property type="project" value="InterPro"/>
</dbReference>
<feature type="transmembrane region" description="Helical" evidence="2">
    <location>
        <begin position="77"/>
        <end position="97"/>
    </location>
</feature>
<dbReference type="InterPro" id="IPR016181">
    <property type="entry name" value="Acyl_CoA_acyltransferase"/>
</dbReference>
<name>A0A1S3HYT8_LINAN</name>
<feature type="domain" description="N-acetyltransferase" evidence="3">
    <location>
        <begin position="86"/>
        <end position="246"/>
    </location>
</feature>
<organism evidence="4 5">
    <name type="scientific">Lingula anatina</name>
    <name type="common">Brachiopod</name>
    <name type="synonym">Lingula unguis</name>
    <dbReference type="NCBI Taxonomy" id="7574"/>
    <lineage>
        <taxon>Eukaryota</taxon>
        <taxon>Metazoa</taxon>
        <taxon>Spiralia</taxon>
        <taxon>Lophotrochozoa</taxon>
        <taxon>Brachiopoda</taxon>
        <taxon>Linguliformea</taxon>
        <taxon>Lingulata</taxon>
        <taxon>Lingulida</taxon>
        <taxon>Linguloidea</taxon>
        <taxon>Lingulidae</taxon>
        <taxon>Lingula</taxon>
    </lineage>
</organism>
<dbReference type="PANTHER" id="PTHR13947:SF37">
    <property type="entry name" value="LD18367P"/>
    <property type="match status" value="1"/>
</dbReference>
<dbReference type="InterPro" id="IPR050769">
    <property type="entry name" value="NAT_camello-type"/>
</dbReference>
<sequence>MTTPKPSTTQGENRFSIRLLKEDPTESDLVWSMVVRNISNSMILGITLKGIRHPLLSVGTLMVFAVVYQYLGNIVVSGAVATGGLVCISYANAYYGLKYRLFNSKSSPDGSHKMYAHYNSGQRGRRYWVAEHDGVIIGGVGIQEQQKSTTRKSGERRTTVAELKRMAVEPEYRRMAVAKALLDTAIEFAKQQGYDVIILDTSEIQREAMRFYLKCGFEEIGVTRCDTVFPLFSYNLHNFRRRPNKKA</sequence>
<dbReference type="SUPFAM" id="SSF55729">
    <property type="entry name" value="Acyl-CoA N-acyltransferases (Nat)"/>
    <property type="match status" value="1"/>
</dbReference>
<dbReference type="GeneID" id="106159098"/>
<dbReference type="KEGG" id="lak:106159098"/>
<dbReference type="STRING" id="7574.A0A1S3HYT8"/>
<keyword evidence="4" id="KW-1185">Reference proteome</keyword>
<dbReference type="PANTHER" id="PTHR13947">
    <property type="entry name" value="GNAT FAMILY N-ACETYLTRANSFERASE"/>
    <property type="match status" value="1"/>
</dbReference>
<protein>
    <submittedName>
        <fullName evidence="5 6">N-acetyltransferase 8-like</fullName>
    </submittedName>
</protein>
<dbReference type="PROSITE" id="PS51186">
    <property type="entry name" value="GNAT"/>
    <property type="match status" value="1"/>
</dbReference>
<keyword evidence="2" id="KW-0812">Transmembrane</keyword>
<keyword evidence="1" id="KW-0808">Transferase</keyword>
<dbReference type="OrthoDB" id="41532at2759"/>
<dbReference type="CDD" id="cd04301">
    <property type="entry name" value="NAT_SF"/>
    <property type="match status" value="1"/>
</dbReference>
<reference evidence="5 6" key="1">
    <citation type="submission" date="2025-04" db="UniProtKB">
        <authorList>
            <consortium name="RefSeq"/>
        </authorList>
    </citation>
    <scope>IDENTIFICATION</scope>
    <source>
        <tissue evidence="5 6">Gonads</tissue>
    </source>
</reference>
<dbReference type="Proteomes" id="UP000085678">
    <property type="component" value="Unplaced"/>
</dbReference>
<keyword evidence="2" id="KW-0472">Membrane</keyword>
<dbReference type="Pfam" id="PF00583">
    <property type="entry name" value="Acetyltransf_1"/>
    <property type="match status" value="1"/>
</dbReference>
<feature type="transmembrane region" description="Helical" evidence="2">
    <location>
        <begin position="55"/>
        <end position="71"/>
    </location>
</feature>
<dbReference type="InterPro" id="IPR000182">
    <property type="entry name" value="GNAT_dom"/>
</dbReference>
<evidence type="ECO:0000313" key="4">
    <source>
        <dbReference type="Proteomes" id="UP000085678"/>
    </source>
</evidence>
<dbReference type="Gene3D" id="3.40.630.30">
    <property type="match status" value="1"/>
</dbReference>
<gene>
    <name evidence="5 6" type="primary">LOC106159098</name>
</gene>
<evidence type="ECO:0000256" key="2">
    <source>
        <dbReference type="SAM" id="Phobius"/>
    </source>
</evidence>
<proteinExistence type="predicted"/>
<evidence type="ECO:0000259" key="3">
    <source>
        <dbReference type="PROSITE" id="PS51186"/>
    </source>
</evidence>
<evidence type="ECO:0000313" key="5">
    <source>
        <dbReference type="RefSeq" id="XP_013390736.1"/>
    </source>
</evidence>
<keyword evidence="2" id="KW-1133">Transmembrane helix</keyword>
<evidence type="ECO:0000313" key="6">
    <source>
        <dbReference type="RefSeq" id="XP_013390737.1"/>
    </source>
</evidence>
<dbReference type="AlphaFoldDB" id="A0A1S3HYT8"/>
<dbReference type="RefSeq" id="XP_013390737.1">
    <property type="nucleotide sequence ID" value="XM_013535283.1"/>
</dbReference>